<dbReference type="SUPFAM" id="SSF47413">
    <property type="entry name" value="lambda repressor-like DNA-binding domains"/>
    <property type="match status" value="1"/>
</dbReference>
<feature type="domain" description="HTH cro/C1-type" evidence="1">
    <location>
        <begin position="12"/>
        <end position="66"/>
    </location>
</feature>
<comment type="caution">
    <text evidence="2">The sequence shown here is derived from an EMBL/GenBank/DDBJ whole genome shotgun (WGS) entry which is preliminary data.</text>
</comment>
<dbReference type="EMBL" id="JBHSNY010000006">
    <property type="protein sequence ID" value="MFC5635909.1"/>
    <property type="molecule type" value="Genomic_DNA"/>
</dbReference>
<dbReference type="RefSeq" id="WP_381022905.1">
    <property type="nucleotide sequence ID" value="NZ_JBHSNY010000006.1"/>
</dbReference>
<dbReference type="PROSITE" id="PS50943">
    <property type="entry name" value="HTH_CROC1"/>
    <property type="match status" value="1"/>
</dbReference>
<dbReference type="Proteomes" id="UP001596154">
    <property type="component" value="Unassembled WGS sequence"/>
</dbReference>
<dbReference type="InterPro" id="IPR001387">
    <property type="entry name" value="Cro/C1-type_HTH"/>
</dbReference>
<organism evidence="2 3">
    <name type="scientific">Streptomyces bullii</name>
    <dbReference type="NCBI Taxonomy" id="349910"/>
    <lineage>
        <taxon>Bacteria</taxon>
        <taxon>Bacillati</taxon>
        <taxon>Actinomycetota</taxon>
        <taxon>Actinomycetes</taxon>
        <taxon>Kitasatosporales</taxon>
        <taxon>Streptomycetaceae</taxon>
        <taxon>Streptomyces</taxon>
    </lineage>
</organism>
<dbReference type="SMART" id="SM00530">
    <property type="entry name" value="HTH_XRE"/>
    <property type="match status" value="1"/>
</dbReference>
<dbReference type="CDD" id="cd00093">
    <property type="entry name" value="HTH_XRE"/>
    <property type="match status" value="1"/>
</dbReference>
<sequence length="84" mass="8982">MERRPKTNPEALITRRFAAGLSQTALARKIGCSKQLVSGAERGLHGLSLERLARIAGVLGCEVRDLLLPEQDDQATTKPAGSSV</sequence>
<keyword evidence="3" id="KW-1185">Reference proteome</keyword>
<name>A0ABW0UT44_9ACTN</name>
<evidence type="ECO:0000259" key="1">
    <source>
        <dbReference type="PROSITE" id="PS50943"/>
    </source>
</evidence>
<accession>A0ABW0UT44</accession>
<dbReference type="Gene3D" id="1.10.260.40">
    <property type="entry name" value="lambda repressor-like DNA-binding domains"/>
    <property type="match status" value="1"/>
</dbReference>
<evidence type="ECO:0000313" key="3">
    <source>
        <dbReference type="Proteomes" id="UP001596154"/>
    </source>
</evidence>
<dbReference type="Pfam" id="PF01381">
    <property type="entry name" value="HTH_3"/>
    <property type="match status" value="1"/>
</dbReference>
<dbReference type="InterPro" id="IPR010982">
    <property type="entry name" value="Lambda_DNA-bd_dom_sf"/>
</dbReference>
<gene>
    <name evidence="2" type="ORF">ACFPZJ_19340</name>
</gene>
<protein>
    <submittedName>
        <fullName evidence="2">Helix-turn-helix domain-containing protein</fullName>
    </submittedName>
</protein>
<reference evidence="3" key="1">
    <citation type="journal article" date="2019" name="Int. J. Syst. Evol. Microbiol.">
        <title>The Global Catalogue of Microorganisms (GCM) 10K type strain sequencing project: providing services to taxonomists for standard genome sequencing and annotation.</title>
        <authorList>
            <consortium name="The Broad Institute Genomics Platform"/>
            <consortium name="The Broad Institute Genome Sequencing Center for Infectious Disease"/>
            <person name="Wu L."/>
            <person name="Ma J."/>
        </authorList>
    </citation>
    <scope>NUCLEOTIDE SEQUENCE [LARGE SCALE GENOMIC DNA]</scope>
    <source>
        <strain evidence="3">CGMCC 4.7248</strain>
    </source>
</reference>
<evidence type="ECO:0000313" key="2">
    <source>
        <dbReference type="EMBL" id="MFC5635909.1"/>
    </source>
</evidence>
<proteinExistence type="predicted"/>